<sequence>MPSKTPIRSPARYHALRALHRIETRAAYADYVLQALRREVALSPRDQDLLTTLVDGVTIWRKTLDWVLARYVRGGLERLDPWTRNALRMGLYQLMFLDRIPRWAAVHETVEVTRALAGEGAAALVNAVLRRISARLEQGRPPAPFPSLAEDPVAHLAVRYSYPEWLVRRWIARYGVEGARALCRFHNTPRPLSLRVNRLRATREEILADLEARGLRARPGAYHPYIVLVEGGLDLTTWPPYQEGKVIAQDESAAMVPYLMDLRPGLRVLDLCAAPGGKTTAIAEGMGDHGWLIAADAHFGRLRRLREHALRMGFTIIRVVQADGRRPFLPEWADRILIDAPCLGTGVLARRSDARWHKQESDLIGLVAVQRALLESAARMLRPGGRIVYSTCSLEPEENEEQIRAFLRDHPEFRLLSAQGKVPSPFVDAEGFYRVLPHVHHMDGAFGAILEKLPAPPAGFG</sequence>
<dbReference type="Proteomes" id="UP000197025">
    <property type="component" value="Unassembled WGS sequence"/>
</dbReference>
<keyword evidence="6 13" id="KW-0489">Methyltransferase</keyword>
<evidence type="ECO:0000256" key="1">
    <source>
        <dbReference type="ARBA" id="ARBA00002724"/>
    </source>
</evidence>
<dbReference type="InterPro" id="IPR001678">
    <property type="entry name" value="MeTrfase_RsmB-F_NOP2_dom"/>
</dbReference>
<evidence type="ECO:0000256" key="6">
    <source>
        <dbReference type="ARBA" id="ARBA00022603"/>
    </source>
</evidence>
<dbReference type="PANTHER" id="PTHR22807:SF61">
    <property type="entry name" value="NOL1_NOP2_SUN FAMILY PROTEIN _ ANTITERMINATION NUSB DOMAIN-CONTAINING PROTEIN"/>
    <property type="match status" value="1"/>
</dbReference>
<dbReference type="GO" id="GO:0008649">
    <property type="term" value="F:rRNA methyltransferase activity"/>
    <property type="evidence" value="ECO:0007669"/>
    <property type="project" value="InterPro"/>
</dbReference>
<dbReference type="InterPro" id="IPR029063">
    <property type="entry name" value="SAM-dependent_MTases_sf"/>
</dbReference>
<comment type="subcellular location">
    <subcellularLocation>
        <location evidence="2">Cytoplasm</location>
    </subcellularLocation>
</comment>
<dbReference type="PANTHER" id="PTHR22807">
    <property type="entry name" value="NOP2 YEAST -RELATED NOL1/NOP2/FMU SUN DOMAIN-CONTAINING"/>
    <property type="match status" value="1"/>
</dbReference>
<dbReference type="PROSITE" id="PS51686">
    <property type="entry name" value="SAM_MT_RSMB_NOP"/>
    <property type="match status" value="1"/>
</dbReference>
<feature type="active site" description="Nucleophile" evidence="13">
    <location>
        <position position="392"/>
    </location>
</feature>
<dbReference type="Pfam" id="PF01029">
    <property type="entry name" value="NusB"/>
    <property type="match status" value="1"/>
</dbReference>
<evidence type="ECO:0000256" key="8">
    <source>
        <dbReference type="ARBA" id="ARBA00022691"/>
    </source>
</evidence>
<reference evidence="16" key="1">
    <citation type="submission" date="2017-06" db="EMBL/GenBank/DDBJ databases">
        <authorList>
            <person name="Varghese N."/>
            <person name="Submissions S."/>
        </authorList>
    </citation>
    <scope>NUCLEOTIDE SEQUENCE [LARGE SCALE GENOMIC DNA]</scope>
    <source>
        <strain evidence="16">JAD2</strain>
    </source>
</reference>
<dbReference type="Pfam" id="PF22458">
    <property type="entry name" value="RsmF-B_ferredox"/>
    <property type="match status" value="1"/>
</dbReference>
<dbReference type="CDD" id="cd02440">
    <property type="entry name" value="AdoMet_MTases"/>
    <property type="match status" value="1"/>
</dbReference>
<dbReference type="NCBIfam" id="NF011494">
    <property type="entry name" value="PRK14902.1"/>
    <property type="match status" value="1"/>
</dbReference>
<protein>
    <recommendedName>
        <fullName evidence="3">16S rRNA (cytosine(967)-C(5))-methyltransferase</fullName>
        <ecNumber evidence="3">2.1.1.176</ecNumber>
    </recommendedName>
    <alternativeName>
        <fullName evidence="10">16S rRNA m5C967 methyltransferase</fullName>
    </alternativeName>
    <alternativeName>
        <fullName evidence="11">rRNA (cytosine-C(5)-)-methyltransferase RsmB</fullName>
    </alternativeName>
</protein>
<dbReference type="GO" id="GO:0003723">
    <property type="term" value="F:RNA binding"/>
    <property type="evidence" value="ECO:0007669"/>
    <property type="project" value="UniProtKB-UniRule"/>
</dbReference>
<keyword evidence="5" id="KW-0698">rRNA processing</keyword>
<dbReference type="InterPro" id="IPR023267">
    <property type="entry name" value="RCMT"/>
</dbReference>
<evidence type="ECO:0000256" key="12">
    <source>
        <dbReference type="ARBA" id="ARBA00047283"/>
    </source>
</evidence>
<dbReference type="SUPFAM" id="SSF48013">
    <property type="entry name" value="NusB-like"/>
    <property type="match status" value="1"/>
</dbReference>
<keyword evidence="9 13" id="KW-0694">RNA-binding</keyword>
<dbReference type="RefSeq" id="WP_159461596.1">
    <property type="nucleotide sequence ID" value="NZ_FYEK01000022.1"/>
</dbReference>
<feature type="binding site" evidence="13">
    <location>
        <position position="339"/>
    </location>
    <ligand>
        <name>S-adenosyl-L-methionine</name>
        <dbReference type="ChEBI" id="CHEBI:59789"/>
    </ligand>
</feature>
<dbReference type="PRINTS" id="PR02008">
    <property type="entry name" value="RCMTFAMILY"/>
</dbReference>
<dbReference type="EMBL" id="FYEK01000022">
    <property type="protein sequence ID" value="SNB62830.1"/>
    <property type="molecule type" value="Genomic_DNA"/>
</dbReference>
<evidence type="ECO:0000256" key="7">
    <source>
        <dbReference type="ARBA" id="ARBA00022679"/>
    </source>
</evidence>
<evidence type="ECO:0000259" key="14">
    <source>
        <dbReference type="PROSITE" id="PS51686"/>
    </source>
</evidence>
<evidence type="ECO:0000256" key="9">
    <source>
        <dbReference type="ARBA" id="ARBA00022884"/>
    </source>
</evidence>
<dbReference type="SUPFAM" id="SSF53335">
    <property type="entry name" value="S-adenosyl-L-methionine-dependent methyltransferases"/>
    <property type="match status" value="1"/>
</dbReference>
<evidence type="ECO:0000313" key="16">
    <source>
        <dbReference type="Proteomes" id="UP000197025"/>
    </source>
</evidence>
<gene>
    <name evidence="15" type="ORF">SAMN02746019_00005950</name>
</gene>
<comment type="catalytic activity">
    <reaction evidence="12">
        <text>cytidine(967) in 16S rRNA + S-adenosyl-L-methionine = 5-methylcytidine(967) in 16S rRNA + S-adenosyl-L-homocysteine + H(+)</text>
        <dbReference type="Rhea" id="RHEA:42748"/>
        <dbReference type="Rhea" id="RHEA-COMP:10219"/>
        <dbReference type="Rhea" id="RHEA-COMP:10220"/>
        <dbReference type="ChEBI" id="CHEBI:15378"/>
        <dbReference type="ChEBI" id="CHEBI:57856"/>
        <dbReference type="ChEBI" id="CHEBI:59789"/>
        <dbReference type="ChEBI" id="CHEBI:74483"/>
        <dbReference type="ChEBI" id="CHEBI:82748"/>
        <dbReference type="EC" id="2.1.1.176"/>
    </reaction>
</comment>
<feature type="binding site" evidence="13">
    <location>
        <position position="296"/>
    </location>
    <ligand>
        <name>S-adenosyl-L-methionine</name>
        <dbReference type="ChEBI" id="CHEBI:59789"/>
    </ligand>
</feature>
<dbReference type="Gene3D" id="1.10.940.10">
    <property type="entry name" value="NusB-like"/>
    <property type="match status" value="1"/>
</dbReference>
<dbReference type="GO" id="GO:0006355">
    <property type="term" value="P:regulation of DNA-templated transcription"/>
    <property type="evidence" value="ECO:0007669"/>
    <property type="project" value="InterPro"/>
</dbReference>
<comment type="function">
    <text evidence="1">Specifically methylates the cytosine at position 967 (m5C967) of 16S rRNA.</text>
</comment>
<name>A0A212QT74_9CHLR</name>
<evidence type="ECO:0000256" key="4">
    <source>
        <dbReference type="ARBA" id="ARBA00022490"/>
    </source>
</evidence>
<evidence type="ECO:0000313" key="15">
    <source>
        <dbReference type="EMBL" id="SNB62830.1"/>
    </source>
</evidence>
<evidence type="ECO:0000256" key="13">
    <source>
        <dbReference type="PROSITE-ProRule" id="PRU01023"/>
    </source>
</evidence>
<dbReference type="NCBIfam" id="TIGR00563">
    <property type="entry name" value="rsmB"/>
    <property type="match status" value="1"/>
</dbReference>
<dbReference type="InterPro" id="IPR006027">
    <property type="entry name" value="NusB_RsmB_TIM44"/>
</dbReference>
<evidence type="ECO:0000256" key="11">
    <source>
        <dbReference type="ARBA" id="ARBA00031088"/>
    </source>
</evidence>
<keyword evidence="16" id="KW-1185">Reference proteome</keyword>
<dbReference type="InterPro" id="IPR004573">
    <property type="entry name" value="rRNA_ssu_MeTfrase_B"/>
</dbReference>
<dbReference type="InterPro" id="IPR035926">
    <property type="entry name" value="NusB-like_sf"/>
</dbReference>
<dbReference type="FunCoup" id="A0A212QT74">
    <property type="interactions" value="419"/>
</dbReference>
<dbReference type="Pfam" id="PF01189">
    <property type="entry name" value="Methyltr_RsmB-F"/>
    <property type="match status" value="1"/>
</dbReference>
<keyword evidence="7 13" id="KW-0808">Transferase</keyword>
<dbReference type="InterPro" id="IPR054728">
    <property type="entry name" value="RsmB-like_ferredoxin"/>
</dbReference>
<accession>A0A212QT74</accession>
<keyword evidence="4" id="KW-0963">Cytoplasm</keyword>
<dbReference type="InParanoid" id="A0A212QT74"/>
<evidence type="ECO:0000256" key="3">
    <source>
        <dbReference type="ARBA" id="ARBA00012140"/>
    </source>
</evidence>
<evidence type="ECO:0000256" key="10">
    <source>
        <dbReference type="ARBA" id="ARBA00030399"/>
    </source>
</evidence>
<comment type="similarity">
    <text evidence="13">Belongs to the class I-like SAM-binding methyltransferase superfamily. RsmB/NOP family.</text>
</comment>
<dbReference type="Gene3D" id="3.30.70.1170">
    <property type="entry name" value="Sun protein, domain 3"/>
    <property type="match status" value="1"/>
</dbReference>
<keyword evidence="8 13" id="KW-0949">S-adenosyl-L-methionine</keyword>
<evidence type="ECO:0000256" key="5">
    <source>
        <dbReference type="ARBA" id="ARBA00022552"/>
    </source>
</evidence>
<dbReference type="InterPro" id="IPR049560">
    <property type="entry name" value="MeTrfase_RsmB-F_NOP2_cat"/>
</dbReference>
<dbReference type="OrthoDB" id="9810297at2"/>
<dbReference type="AlphaFoldDB" id="A0A212QT74"/>
<feature type="binding site" evidence="13">
    <location>
        <begin position="272"/>
        <end position="278"/>
    </location>
    <ligand>
        <name>S-adenosyl-L-methionine</name>
        <dbReference type="ChEBI" id="CHEBI:59789"/>
    </ligand>
</feature>
<evidence type="ECO:0000256" key="2">
    <source>
        <dbReference type="ARBA" id="ARBA00004496"/>
    </source>
</evidence>
<dbReference type="GO" id="GO:0005737">
    <property type="term" value="C:cytoplasm"/>
    <property type="evidence" value="ECO:0007669"/>
    <property type="project" value="UniProtKB-SubCell"/>
</dbReference>
<dbReference type="Gene3D" id="3.40.50.150">
    <property type="entry name" value="Vaccinia Virus protein VP39"/>
    <property type="match status" value="1"/>
</dbReference>
<feature type="domain" description="SAM-dependent MTase RsmB/NOP-type" evidence="14">
    <location>
        <begin position="182"/>
        <end position="453"/>
    </location>
</feature>
<dbReference type="EC" id="2.1.1.176" evidence="3"/>
<organism evidence="15 16">
    <name type="scientific">Thermoflexus hugenholtzii JAD2</name>
    <dbReference type="NCBI Taxonomy" id="877466"/>
    <lineage>
        <taxon>Bacteria</taxon>
        <taxon>Bacillati</taxon>
        <taxon>Chloroflexota</taxon>
        <taxon>Thermoflexia</taxon>
        <taxon>Thermoflexales</taxon>
        <taxon>Thermoflexaceae</taxon>
        <taxon>Thermoflexus</taxon>
    </lineage>
</organism>
<feature type="binding site" evidence="13">
    <location>
        <position position="323"/>
    </location>
    <ligand>
        <name>S-adenosyl-L-methionine</name>
        <dbReference type="ChEBI" id="CHEBI:59789"/>
    </ligand>
</feature>
<proteinExistence type="inferred from homology"/>